<dbReference type="Gene3D" id="3.40.309.10">
    <property type="entry name" value="Aldehyde Dehydrogenase, Chain A, domain 2"/>
    <property type="match status" value="1"/>
</dbReference>
<dbReference type="SUPFAM" id="SSF53720">
    <property type="entry name" value="ALDH-like"/>
    <property type="match status" value="1"/>
</dbReference>
<proteinExistence type="inferred from homology"/>
<reference evidence="6 7" key="1">
    <citation type="journal article" date="2013" name="Genome Biol.">
        <title>Genome of Acanthamoeba castellanii highlights extensive lateral gene transfer and early evolution of tyrosine kinase signaling.</title>
        <authorList>
            <person name="Clarke M."/>
            <person name="Lohan A.J."/>
            <person name="Liu B."/>
            <person name="Lagkouvardos I."/>
            <person name="Roy S."/>
            <person name="Zafar N."/>
            <person name="Bertelli C."/>
            <person name="Schilde C."/>
            <person name="Kianianmomeni A."/>
            <person name="Burglin T.R."/>
            <person name="Frech C."/>
            <person name="Turcotte B."/>
            <person name="Kopec K.O."/>
            <person name="Synnott J.M."/>
            <person name="Choo C."/>
            <person name="Paponov I."/>
            <person name="Finkler A."/>
            <person name="Soon Heng Tan C."/>
            <person name="Hutchins A.P."/>
            <person name="Weinmeier T."/>
            <person name="Rattei T."/>
            <person name="Chu J.S."/>
            <person name="Gimenez G."/>
            <person name="Irimia M."/>
            <person name="Rigden D.J."/>
            <person name="Fitzpatrick D.A."/>
            <person name="Lorenzo-Morales J."/>
            <person name="Bateman A."/>
            <person name="Chiu C.H."/>
            <person name="Tang P."/>
            <person name="Hegemann P."/>
            <person name="Fromm H."/>
            <person name="Raoult D."/>
            <person name="Greub G."/>
            <person name="Miranda-Saavedra D."/>
            <person name="Chen N."/>
            <person name="Nash P."/>
            <person name="Ginger M.L."/>
            <person name="Horn M."/>
            <person name="Schaap P."/>
            <person name="Caler L."/>
            <person name="Loftus B."/>
        </authorList>
    </citation>
    <scope>NUCLEOTIDE SEQUENCE [LARGE SCALE GENOMIC DNA]</scope>
    <source>
        <strain evidence="6 7">Neff</strain>
    </source>
</reference>
<evidence type="ECO:0000256" key="2">
    <source>
        <dbReference type="ARBA" id="ARBA00023002"/>
    </source>
</evidence>
<dbReference type="InterPro" id="IPR016162">
    <property type="entry name" value="Ald_DH_N"/>
</dbReference>
<dbReference type="Pfam" id="PF00171">
    <property type="entry name" value="Aldedh"/>
    <property type="match status" value="1"/>
</dbReference>
<dbReference type="InterPro" id="IPR016161">
    <property type="entry name" value="Ald_DH/histidinol_DH"/>
</dbReference>
<feature type="active site" evidence="3">
    <location>
        <position position="287"/>
    </location>
</feature>
<evidence type="ECO:0000313" key="6">
    <source>
        <dbReference type="EMBL" id="ELR24150.1"/>
    </source>
</evidence>
<evidence type="ECO:0000256" key="3">
    <source>
        <dbReference type="PROSITE-ProRule" id="PRU10007"/>
    </source>
</evidence>
<dbReference type="Proteomes" id="UP000011083">
    <property type="component" value="Unassembled WGS sequence"/>
</dbReference>
<keyword evidence="2 4" id="KW-0560">Oxidoreductase</keyword>
<keyword evidence="7" id="KW-1185">Reference proteome</keyword>
<feature type="domain" description="Aldehyde dehydrogenase" evidence="5">
    <location>
        <begin position="57"/>
        <end position="534"/>
    </location>
</feature>
<gene>
    <name evidence="6" type="ORF">ACA1_375970</name>
</gene>
<dbReference type="STRING" id="1257118.L8HG96"/>
<dbReference type="PROSITE" id="PS00070">
    <property type="entry name" value="ALDEHYDE_DEHYDR_CYS"/>
    <property type="match status" value="1"/>
</dbReference>
<evidence type="ECO:0000256" key="4">
    <source>
        <dbReference type="RuleBase" id="RU003345"/>
    </source>
</evidence>
<dbReference type="InterPro" id="IPR016160">
    <property type="entry name" value="Ald_DH_CS_CYS"/>
</dbReference>
<dbReference type="AlphaFoldDB" id="L8HG96"/>
<dbReference type="OrthoDB" id="310895at2759"/>
<evidence type="ECO:0000256" key="1">
    <source>
        <dbReference type="ARBA" id="ARBA00009986"/>
    </source>
</evidence>
<dbReference type="GO" id="GO:0016620">
    <property type="term" value="F:oxidoreductase activity, acting on the aldehyde or oxo group of donors, NAD or NADP as acceptor"/>
    <property type="evidence" value="ECO:0007669"/>
    <property type="project" value="InterPro"/>
</dbReference>
<dbReference type="PROSITE" id="PS00687">
    <property type="entry name" value="ALDEHYDE_DEHYDR_GLU"/>
    <property type="match status" value="1"/>
</dbReference>
<organism evidence="6 7">
    <name type="scientific">Acanthamoeba castellanii (strain ATCC 30010 / Neff)</name>
    <dbReference type="NCBI Taxonomy" id="1257118"/>
    <lineage>
        <taxon>Eukaryota</taxon>
        <taxon>Amoebozoa</taxon>
        <taxon>Discosea</taxon>
        <taxon>Longamoebia</taxon>
        <taxon>Centramoebida</taxon>
        <taxon>Acanthamoebidae</taxon>
        <taxon>Acanthamoeba</taxon>
    </lineage>
</organism>
<name>L8HG96_ACACF</name>
<dbReference type="VEuPathDB" id="AmoebaDB:ACA1_375970"/>
<dbReference type="GeneID" id="14925153"/>
<dbReference type="InterPro" id="IPR016163">
    <property type="entry name" value="Ald_DH_C"/>
</dbReference>
<dbReference type="KEGG" id="acan:ACA1_375970"/>
<dbReference type="InterPro" id="IPR015590">
    <property type="entry name" value="Aldehyde_DH_dom"/>
</dbReference>
<evidence type="ECO:0000313" key="7">
    <source>
        <dbReference type="Proteomes" id="UP000011083"/>
    </source>
</evidence>
<dbReference type="EMBL" id="KB007836">
    <property type="protein sequence ID" value="ELR24150.1"/>
    <property type="molecule type" value="Genomic_DNA"/>
</dbReference>
<evidence type="ECO:0000259" key="5">
    <source>
        <dbReference type="Pfam" id="PF00171"/>
    </source>
</evidence>
<comment type="similarity">
    <text evidence="1 4">Belongs to the aldehyde dehydrogenase family.</text>
</comment>
<protein>
    <submittedName>
        <fullName evidence="6">Betaine aldehyde dehydrogenase</fullName>
    </submittedName>
</protein>
<sequence length="539" mass="57375">MATMLRTSTSSSTSTSASRVLGIRSFATKSDRAAAPLALAQRLSGKHFIGGLRPAKSGAVFDVHNPATGETIGHAALGDEADINDAVTLASRAQKEWREQSVRARGALVAKCGEVLRAHVEELAQLTSLETGKAIRTESRVEAGLISDTFSFFGGLAPEIKGQTIPFNPSVLTYTSREPVGVVGAIIPWNAPLLLFALKLAPALVAGNAVVLKSAEAAPFGVLRVTELLNQVLPSGLVSTVSGYGKQAGTPLVRHPLVKKVTFTGSVDTGREIYKQAAEKLIPVTLELGGKSPMIVLEDANFEKAVNGAILSMRFTRQGQSCTAASRIYVHEAIHDKFVAALTEKINALKAPFPLPLSFVETLLTERMGDPLDEATDIGTVISKPQLDKIQRYIALGKGEQGATAHECSALPTDASLSKGLYVRPVVFTGISNQSRVAREEIFGPVTCVFKFNDFDAVLDEANSTEYGLSASVWTNDLQKALHATRKLEAGVVQVNQNAVVQPNLPVGGWKVSGLGREGSLETMLEHFTHSKTVAINFA</sequence>
<dbReference type="InterPro" id="IPR029510">
    <property type="entry name" value="Ald_DH_CS_GLU"/>
</dbReference>
<dbReference type="FunFam" id="3.40.605.10:FF:000007">
    <property type="entry name" value="NAD/NADP-dependent betaine aldehyde dehydrogenase"/>
    <property type="match status" value="1"/>
</dbReference>
<dbReference type="RefSeq" id="XP_004353678.1">
    <property type="nucleotide sequence ID" value="XM_004353626.1"/>
</dbReference>
<dbReference type="PANTHER" id="PTHR11699">
    <property type="entry name" value="ALDEHYDE DEHYDROGENASE-RELATED"/>
    <property type="match status" value="1"/>
</dbReference>
<accession>L8HG96</accession>
<dbReference type="Gene3D" id="3.40.605.10">
    <property type="entry name" value="Aldehyde Dehydrogenase, Chain A, domain 1"/>
    <property type="match status" value="1"/>
</dbReference>